<gene>
    <name evidence="3" type="ORF">OEW28_04140</name>
</gene>
<organism evidence="3 4">
    <name type="scientific">Albidovulum marisflavi</name>
    <dbReference type="NCBI Taxonomy" id="2984159"/>
    <lineage>
        <taxon>Bacteria</taxon>
        <taxon>Pseudomonadati</taxon>
        <taxon>Pseudomonadota</taxon>
        <taxon>Alphaproteobacteria</taxon>
        <taxon>Rhodobacterales</taxon>
        <taxon>Paracoccaceae</taxon>
        <taxon>Albidovulum</taxon>
    </lineage>
</organism>
<reference evidence="3 4" key="1">
    <citation type="submission" date="2022-10" db="EMBL/GenBank/DDBJ databases">
        <title>Defluviimonas sp. nov., isolated from ocean surface water.</title>
        <authorList>
            <person name="He W."/>
            <person name="Wang L."/>
            <person name="Zhang D.-F."/>
        </authorList>
    </citation>
    <scope>NUCLEOTIDE SEQUENCE [LARGE SCALE GENOMIC DNA]</scope>
    <source>
        <strain evidence="3 4">WL0002</strain>
    </source>
</reference>
<dbReference type="NCBIfam" id="TIGR00696">
    <property type="entry name" value="wecG_tagA_cpsF"/>
    <property type="match status" value="1"/>
</dbReference>
<dbReference type="CDD" id="cd06533">
    <property type="entry name" value="Glyco_transf_WecG_TagA"/>
    <property type="match status" value="1"/>
</dbReference>
<evidence type="ECO:0000256" key="1">
    <source>
        <dbReference type="ARBA" id="ARBA00022676"/>
    </source>
</evidence>
<proteinExistence type="predicted"/>
<keyword evidence="1" id="KW-0328">Glycosyltransferase</keyword>
<dbReference type="Proteomes" id="UP001652542">
    <property type="component" value="Unassembled WGS sequence"/>
</dbReference>
<accession>A0ABT2Z9J4</accession>
<dbReference type="PANTHER" id="PTHR34136:SF1">
    <property type="entry name" value="UDP-N-ACETYL-D-MANNOSAMINURONIC ACID TRANSFERASE"/>
    <property type="match status" value="1"/>
</dbReference>
<dbReference type="PANTHER" id="PTHR34136">
    <property type="match status" value="1"/>
</dbReference>
<evidence type="ECO:0000313" key="3">
    <source>
        <dbReference type="EMBL" id="MCV2867809.1"/>
    </source>
</evidence>
<dbReference type="RefSeq" id="WP_263733444.1">
    <property type="nucleotide sequence ID" value="NZ_JAOWKY010000001.1"/>
</dbReference>
<keyword evidence="4" id="KW-1185">Reference proteome</keyword>
<dbReference type="Pfam" id="PF03808">
    <property type="entry name" value="Glyco_tran_WecG"/>
    <property type="match status" value="1"/>
</dbReference>
<evidence type="ECO:0000313" key="4">
    <source>
        <dbReference type="Proteomes" id="UP001652542"/>
    </source>
</evidence>
<sequence>MYKALEHGLSRGEFLGAPFHLVDMDRALALANRAMRDRQRLQHSDINVAKIIQMRADPNLARYVRESDIVCIDGAGVMLGCRLLGIPTGGRVTGVDLMMRTLDLCERAGFRPYFLGARQEVVETVAERLGKSHPGLKIAGYRNGYFTKQDEAAIVAEIRASGANCLFVGITSPIKERFLFDHRDALGVPFQIGVGGAFDVLAGKVRRAPRFVQVIGMEWLFRALQEPRRLFWRYLSTNTRFGMLLLGAFMRKLAQPSRNDQNEQRPPAS</sequence>
<dbReference type="EMBL" id="JAOWKY010000001">
    <property type="protein sequence ID" value="MCV2867809.1"/>
    <property type="molecule type" value="Genomic_DNA"/>
</dbReference>
<name>A0ABT2Z9J4_9RHOB</name>
<evidence type="ECO:0000256" key="2">
    <source>
        <dbReference type="ARBA" id="ARBA00022679"/>
    </source>
</evidence>
<dbReference type="InterPro" id="IPR004629">
    <property type="entry name" value="WecG_TagA_CpsF"/>
</dbReference>
<protein>
    <submittedName>
        <fullName evidence="3">WecB/TagA/CpsF family glycosyltransferase</fullName>
    </submittedName>
</protein>
<keyword evidence="2" id="KW-0808">Transferase</keyword>
<comment type="caution">
    <text evidence="3">The sequence shown here is derived from an EMBL/GenBank/DDBJ whole genome shotgun (WGS) entry which is preliminary data.</text>
</comment>